<name>A0A2U1NDZ6_ARTAN</name>
<dbReference type="GO" id="GO:0005667">
    <property type="term" value="C:transcription regulator complex"/>
    <property type="evidence" value="ECO:0007669"/>
    <property type="project" value="TreeGrafter"/>
</dbReference>
<dbReference type="PANTHER" id="PTHR12433:SF11">
    <property type="entry name" value="MEDIATOR OF RNA POLYMERASE II TRANSCRIPTION SUBUNIT 25"/>
    <property type="match status" value="1"/>
</dbReference>
<evidence type="ECO:0000313" key="6">
    <source>
        <dbReference type="Proteomes" id="UP000245207"/>
    </source>
</evidence>
<evidence type="ECO:0000259" key="4">
    <source>
        <dbReference type="Pfam" id="PF11265"/>
    </source>
</evidence>
<comment type="similarity">
    <text evidence="1">Belongs to the Mediator complex subunit 25 family.</text>
</comment>
<evidence type="ECO:0000256" key="3">
    <source>
        <dbReference type="SAM" id="MobiDB-lite"/>
    </source>
</evidence>
<evidence type="ECO:0000256" key="1">
    <source>
        <dbReference type="ARBA" id="ARBA00009102"/>
    </source>
</evidence>
<keyword evidence="6" id="KW-1185">Reference proteome</keyword>
<evidence type="ECO:0000313" key="5">
    <source>
        <dbReference type="EMBL" id="PWA71670.1"/>
    </source>
</evidence>
<dbReference type="InterPro" id="IPR021419">
    <property type="entry name" value="Mediator_Med25_VWA"/>
</dbReference>
<dbReference type="Proteomes" id="UP000245207">
    <property type="component" value="Unassembled WGS sequence"/>
</dbReference>
<dbReference type="OrthoDB" id="7690434at2759"/>
<accession>A0A2U1NDZ6</accession>
<dbReference type="STRING" id="35608.A0A2U1NDZ6"/>
<feature type="domain" description="Mediator of RNA polymerase II transcription subunit 25 von Willebrand factor type A" evidence="4">
    <location>
        <begin position="5"/>
        <end position="203"/>
    </location>
</feature>
<protein>
    <recommendedName>
        <fullName evidence="2">Mediator of RNA polymerase II transcription subunit 25</fullName>
    </recommendedName>
</protein>
<sequence length="363" mass="40408">MAKKILVVVVDNTMSMAPHWDIIRTLVLNNIVRDFCSHATSTSAGPLSCGQCLLYLVMCGSPNPMKSSAAEVTGSKSMESFLSILSDLAFFDQGAPALEEGLACALKCFAITQERQGEQLLVDRQCILITASEESVGPKLVEVPTHKRLHSGHIHITEDAEFLAAMLAKSFVPLSVICRSGLHRMRDIYNAGNTFNQTYRDFAIEFEHPKHDILMSDKFPGVRQALGHLKQKITDEPLLSFTPEFTDEQLHMILEMLDSEDSAEQPRDETANVINGNRWYLPLQERSTSHFELGESSRALNTPEIEEMDTLPAVEVATNFASSSTSILSGTQMEVTDTLPTNQEDLPNDIHRVSRKRKRKDMA</sequence>
<dbReference type="AlphaFoldDB" id="A0A2U1NDZ6"/>
<comment type="caution">
    <text evidence="5">The sequence shown here is derived from an EMBL/GenBank/DDBJ whole genome shotgun (WGS) entry which is preliminary data.</text>
</comment>
<reference evidence="5 6" key="1">
    <citation type="journal article" date="2018" name="Mol. Plant">
        <title>The genome of Artemisia annua provides insight into the evolution of Asteraceae family and artemisinin biosynthesis.</title>
        <authorList>
            <person name="Shen Q."/>
            <person name="Zhang L."/>
            <person name="Liao Z."/>
            <person name="Wang S."/>
            <person name="Yan T."/>
            <person name="Shi P."/>
            <person name="Liu M."/>
            <person name="Fu X."/>
            <person name="Pan Q."/>
            <person name="Wang Y."/>
            <person name="Lv Z."/>
            <person name="Lu X."/>
            <person name="Zhang F."/>
            <person name="Jiang W."/>
            <person name="Ma Y."/>
            <person name="Chen M."/>
            <person name="Hao X."/>
            <person name="Li L."/>
            <person name="Tang Y."/>
            <person name="Lv G."/>
            <person name="Zhou Y."/>
            <person name="Sun X."/>
            <person name="Brodelius P.E."/>
            <person name="Rose J.K.C."/>
            <person name="Tang K."/>
        </authorList>
    </citation>
    <scope>NUCLEOTIDE SEQUENCE [LARGE SCALE GENOMIC DNA]</scope>
    <source>
        <strain evidence="6">cv. Huhao1</strain>
        <tissue evidence="5">Leaf</tissue>
    </source>
</reference>
<feature type="compositionally biased region" description="Basic residues" evidence="3">
    <location>
        <begin position="353"/>
        <end position="363"/>
    </location>
</feature>
<dbReference type="GO" id="GO:0045944">
    <property type="term" value="P:positive regulation of transcription by RNA polymerase II"/>
    <property type="evidence" value="ECO:0007669"/>
    <property type="project" value="TreeGrafter"/>
</dbReference>
<dbReference type="PANTHER" id="PTHR12433">
    <property type="entry name" value="MEDIATOR OF RNA POLYMERASE II TRANSCRIPTION SUBUNIT 25"/>
    <property type="match status" value="1"/>
</dbReference>
<dbReference type="Pfam" id="PF11265">
    <property type="entry name" value="Med25_VWA"/>
    <property type="match status" value="1"/>
</dbReference>
<organism evidence="5 6">
    <name type="scientific">Artemisia annua</name>
    <name type="common">Sweet wormwood</name>
    <dbReference type="NCBI Taxonomy" id="35608"/>
    <lineage>
        <taxon>Eukaryota</taxon>
        <taxon>Viridiplantae</taxon>
        <taxon>Streptophyta</taxon>
        <taxon>Embryophyta</taxon>
        <taxon>Tracheophyta</taxon>
        <taxon>Spermatophyta</taxon>
        <taxon>Magnoliopsida</taxon>
        <taxon>eudicotyledons</taxon>
        <taxon>Gunneridae</taxon>
        <taxon>Pentapetalae</taxon>
        <taxon>asterids</taxon>
        <taxon>campanulids</taxon>
        <taxon>Asterales</taxon>
        <taxon>Asteraceae</taxon>
        <taxon>Asteroideae</taxon>
        <taxon>Anthemideae</taxon>
        <taxon>Artemisiinae</taxon>
        <taxon>Artemisia</taxon>
    </lineage>
</organism>
<proteinExistence type="inferred from homology"/>
<evidence type="ECO:0000256" key="2">
    <source>
        <dbReference type="ARBA" id="ARBA00019694"/>
    </source>
</evidence>
<gene>
    <name evidence="5" type="ORF">CTI12_AA241950</name>
</gene>
<dbReference type="EMBL" id="PKPP01003040">
    <property type="protein sequence ID" value="PWA71670.1"/>
    <property type="molecule type" value="Genomic_DNA"/>
</dbReference>
<dbReference type="GO" id="GO:0016592">
    <property type="term" value="C:mediator complex"/>
    <property type="evidence" value="ECO:0007669"/>
    <property type="project" value="TreeGrafter"/>
</dbReference>
<feature type="region of interest" description="Disordered" evidence="3">
    <location>
        <begin position="338"/>
        <end position="363"/>
    </location>
</feature>